<evidence type="ECO:0000313" key="3">
    <source>
        <dbReference type="Proteomes" id="UP001165063"/>
    </source>
</evidence>
<dbReference type="AlphaFoldDB" id="A0A9W7DFN0"/>
<evidence type="ECO:0000313" key="2">
    <source>
        <dbReference type="EMBL" id="GMG22877.1"/>
    </source>
</evidence>
<feature type="region of interest" description="Disordered" evidence="1">
    <location>
        <begin position="204"/>
        <end position="258"/>
    </location>
</feature>
<dbReference type="Proteomes" id="UP001165063">
    <property type="component" value="Unassembled WGS sequence"/>
</dbReference>
<protein>
    <submittedName>
        <fullName evidence="2">Unnamed protein product</fullName>
    </submittedName>
</protein>
<feature type="compositionally biased region" description="Polar residues" evidence="1">
    <location>
        <begin position="206"/>
        <end position="217"/>
    </location>
</feature>
<accession>A0A9W7DFN0</accession>
<name>A0A9W7DFN0_AMBMO</name>
<proteinExistence type="predicted"/>
<comment type="caution">
    <text evidence="2">The sequence shown here is derived from an EMBL/GenBank/DDBJ whole genome shotgun (WGS) entry which is preliminary data.</text>
</comment>
<organism evidence="2 3">
    <name type="scientific">Ambrosiozyma monospora</name>
    <name type="common">Yeast</name>
    <name type="synonym">Endomycopsis monosporus</name>
    <dbReference type="NCBI Taxonomy" id="43982"/>
    <lineage>
        <taxon>Eukaryota</taxon>
        <taxon>Fungi</taxon>
        <taxon>Dikarya</taxon>
        <taxon>Ascomycota</taxon>
        <taxon>Saccharomycotina</taxon>
        <taxon>Pichiomycetes</taxon>
        <taxon>Pichiales</taxon>
        <taxon>Pichiaceae</taxon>
        <taxon>Ambrosiozyma</taxon>
    </lineage>
</organism>
<dbReference type="EMBL" id="BSXU01001020">
    <property type="protein sequence ID" value="GMG22877.1"/>
    <property type="molecule type" value="Genomic_DNA"/>
</dbReference>
<feature type="region of interest" description="Disordered" evidence="1">
    <location>
        <begin position="1"/>
        <end position="22"/>
    </location>
</feature>
<feature type="compositionally biased region" description="Polar residues" evidence="1">
    <location>
        <begin position="8"/>
        <end position="22"/>
    </location>
</feature>
<feature type="compositionally biased region" description="Low complexity" evidence="1">
    <location>
        <begin position="228"/>
        <end position="237"/>
    </location>
</feature>
<keyword evidence="3" id="KW-1185">Reference proteome</keyword>
<sequence>MIEKEIDTSTQTPPNSQNGQPDRALQNTFFDHLSSVLSVVMTLPSKILDDSKKSTFKETATAPIPVDIRHNGQYISIQRDKRAQSILNEIRKYRKKNPIKSNQPLKLIHETFRKVHLMKAGMTYEFSFSQFTQFFLVFRQDFLLMRYVNDQSVIFVCAHQSKGDRCQVKFLVTFVFGTEHVAYICLTKLDDREHNHGLNKDIIVSKNGSDLNSQQPKNPELEEEQQRQQKPQQSGEQNQEFRAPVHEKSQIPTPATSNKLVPITVKRPLFVSVDPNFSNMNVPVPEKSNSEQKNSVQTHSAIPVNIPEDPHFTLDLSNIKDGAEWPTAV</sequence>
<gene>
    <name evidence="2" type="ORF">Amon01_000270800</name>
</gene>
<reference evidence="2" key="1">
    <citation type="submission" date="2023-04" db="EMBL/GenBank/DDBJ databases">
        <title>Ambrosiozyma monospora NBRC 1965.</title>
        <authorList>
            <person name="Ichikawa N."/>
            <person name="Sato H."/>
            <person name="Tonouchi N."/>
        </authorList>
    </citation>
    <scope>NUCLEOTIDE SEQUENCE</scope>
    <source>
        <strain evidence="2">NBRC 1965</strain>
    </source>
</reference>
<evidence type="ECO:0000256" key="1">
    <source>
        <dbReference type="SAM" id="MobiDB-lite"/>
    </source>
</evidence>